<proteinExistence type="predicted"/>
<feature type="transmembrane region" description="Helical" evidence="5">
    <location>
        <begin position="107"/>
        <end position="131"/>
    </location>
</feature>
<dbReference type="EMBL" id="AHAT01028894">
    <property type="status" value="NOT_ANNOTATED_CDS"/>
    <property type="molecule type" value="Genomic_DNA"/>
</dbReference>
<evidence type="ECO:0000256" key="1">
    <source>
        <dbReference type="ARBA" id="ARBA00004141"/>
    </source>
</evidence>
<dbReference type="HOGENOM" id="CLU_055524_12_0_1"/>
<dbReference type="AlphaFoldDB" id="W5ME63"/>
<evidence type="ECO:0000313" key="7">
    <source>
        <dbReference type="Proteomes" id="UP000018468"/>
    </source>
</evidence>
<comment type="subcellular location">
    <subcellularLocation>
        <location evidence="1">Membrane</location>
        <topology evidence="1">Multi-pass membrane protein</topology>
    </subcellularLocation>
</comment>
<evidence type="ECO:0000256" key="3">
    <source>
        <dbReference type="ARBA" id="ARBA00022989"/>
    </source>
</evidence>
<dbReference type="FunFam" id="1.10.1450.10:FF:000029">
    <property type="entry name" value="Tetraspanin"/>
    <property type="match status" value="1"/>
</dbReference>
<evidence type="ECO:0000256" key="2">
    <source>
        <dbReference type="ARBA" id="ARBA00022692"/>
    </source>
</evidence>
<dbReference type="InParanoid" id="W5ME63"/>
<organism evidence="6 7">
    <name type="scientific">Lepisosteus oculatus</name>
    <name type="common">Spotted gar</name>
    <dbReference type="NCBI Taxonomy" id="7918"/>
    <lineage>
        <taxon>Eukaryota</taxon>
        <taxon>Metazoa</taxon>
        <taxon>Chordata</taxon>
        <taxon>Craniata</taxon>
        <taxon>Vertebrata</taxon>
        <taxon>Euteleostomi</taxon>
        <taxon>Actinopterygii</taxon>
        <taxon>Neopterygii</taxon>
        <taxon>Holostei</taxon>
        <taxon>Semionotiformes</taxon>
        <taxon>Lepisosteidae</taxon>
        <taxon>Lepisosteus</taxon>
    </lineage>
</organism>
<keyword evidence="3 5" id="KW-1133">Transmembrane helix</keyword>
<name>W5ME63_LEPOC</name>
<dbReference type="GeneTree" id="ENSGT00940000156832"/>
<protein>
    <submittedName>
        <fullName evidence="6">Uncharacterized protein</fullName>
    </submittedName>
</protein>
<dbReference type="InterPro" id="IPR008952">
    <property type="entry name" value="Tetraspanin_EC2_sf"/>
</dbReference>
<dbReference type="InterPro" id="IPR018499">
    <property type="entry name" value="Tetraspanin/Peripherin"/>
</dbReference>
<evidence type="ECO:0000256" key="4">
    <source>
        <dbReference type="ARBA" id="ARBA00023136"/>
    </source>
</evidence>
<dbReference type="Gene3D" id="1.10.1450.10">
    <property type="entry name" value="Tetraspanin"/>
    <property type="match status" value="1"/>
</dbReference>
<keyword evidence="4 5" id="KW-0472">Membrane</keyword>
<keyword evidence="7" id="KW-1185">Reference proteome</keyword>
<dbReference type="Proteomes" id="UP000018468">
    <property type="component" value="Linkage group LG12"/>
</dbReference>
<keyword evidence="2 5" id="KW-0812">Transmembrane</keyword>
<evidence type="ECO:0000313" key="6">
    <source>
        <dbReference type="Ensembl" id="ENSLOCP00000006672.1"/>
    </source>
</evidence>
<dbReference type="Ensembl" id="ENSLOCT00000006680.1">
    <property type="protein sequence ID" value="ENSLOCP00000006672.1"/>
    <property type="gene ID" value="ENSLOCG00000005529.1"/>
</dbReference>
<dbReference type="eggNOG" id="KOG3882">
    <property type="taxonomic scope" value="Eukaryota"/>
</dbReference>
<dbReference type="SUPFAM" id="SSF48652">
    <property type="entry name" value="Tetraspanin"/>
    <property type="match status" value="1"/>
</dbReference>
<evidence type="ECO:0000256" key="5">
    <source>
        <dbReference type="SAM" id="Phobius"/>
    </source>
</evidence>
<dbReference type="Bgee" id="ENSLOCG00000005529">
    <property type="expression patterns" value="Expressed in ovary and 1 other cell type or tissue"/>
</dbReference>
<dbReference type="GO" id="GO:0016020">
    <property type="term" value="C:membrane"/>
    <property type="evidence" value="ECO:0007669"/>
    <property type="project" value="UniProtKB-SubCell"/>
</dbReference>
<dbReference type="PANTHER" id="PTHR19282:SF544">
    <property type="entry name" value="TETRASPANIN"/>
    <property type="match status" value="1"/>
</dbReference>
<reference evidence="7" key="1">
    <citation type="submission" date="2011-12" db="EMBL/GenBank/DDBJ databases">
        <title>The Draft Genome of Lepisosteus oculatus.</title>
        <authorList>
            <consortium name="The Broad Institute Genome Assembly &amp; Analysis Group"/>
            <consortium name="Computational R&amp;D Group"/>
            <consortium name="and Sequencing Platform"/>
            <person name="Di Palma F."/>
            <person name="Alfoldi J."/>
            <person name="Johnson J."/>
            <person name="Berlin A."/>
            <person name="Gnerre S."/>
            <person name="Jaffe D."/>
            <person name="MacCallum I."/>
            <person name="Young S."/>
            <person name="Walker B.J."/>
            <person name="Lander E.S."/>
            <person name="Lindblad-Toh K."/>
        </authorList>
    </citation>
    <scope>NUCLEOTIDE SEQUENCE [LARGE SCALE GENOMIC DNA]</scope>
</reference>
<accession>W5ME63</accession>
<dbReference type="PANTHER" id="PTHR19282">
    <property type="entry name" value="TETRASPANIN"/>
    <property type="match status" value="1"/>
</dbReference>
<sequence length="141" mass="15621">EIGAGVSAYLYRKGIHKSILDVYLKTLHSYPTEPNLKVPVDRLQKQFHCCGAVIYSDWFNTTLRNAVPDSCCMKETPHCGTSINETTNIYTQGCIDKIGSWIHEHSILIGGIGVGFGVAQVAGVVFCFLLVKHLEAEYEVM</sequence>
<reference evidence="6" key="3">
    <citation type="submission" date="2025-09" db="UniProtKB">
        <authorList>
            <consortium name="Ensembl"/>
        </authorList>
    </citation>
    <scope>IDENTIFICATION</scope>
</reference>
<reference evidence="6" key="2">
    <citation type="submission" date="2025-08" db="UniProtKB">
        <authorList>
            <consortium name="Ensembl"/>
        </authorList>
    </citation>
    <scope>IDENTIFICATION</scope>
</reference>
<dbReference type="STRING" id="7918.ENSLOCP00000006672"/>
<dbReference type="Pfam" id="PF00335">
    <property type="entry name" value="Tetraspanin"/>
    <property type="match status" value="1"/>
</dbReference>
<dbReference type="OMA" id="GYVKHTD"/>